<dbReference type="RefSeq" id="WP_369278601.1">
    <property type="nucleotide sequence ID" value="NZ_JBJVMW010000007.1"/>
</dbReference>
<keyword evidence="3" id="KW-1185">Reference proteome</keyword>
<gene>
    <name evidence="2" type="ORF">ACKI1S_22085</name>
</gene>
<protein>
    <submittedName>
        <fullName evidence="2">CbrC family protein</fullName>
    </submittedName>
</protein>
<dbReference type="EMBL" id="JBJVNE010000010">
    <property type="protein sequence ID" value="MFM9648838.1"/>
    <property type="molecule type" value="Genomic_DNA"/>
</dbReference>
<evidence type="ECO:0000313" key="2">
    <source>
        <dbReference type="EMBL" id="MFM9648838.1"/>
    </source>
</evidence>
<name>A0ABW9INX3_STRGJ</name>
<comment type="similarity">
    <text evidence="1">Belongs to the UPF0167 family.</text>
</comment>
<dbReference type="InterPro" id="IPR005363">
    <property type="entry name" value="UPF0167"/>
</dbReference>
<evidence type="ECO:0000256" key="1">
    <source>
        <dbReference type="ARBA" id="ARBA00008525"/>
    </source>
</evidence>
<organism evidence="2 3">
    <name type="scientific">Streptomyces galilaeus</name>
    <dbReference type="NCBI Taxonomy" id="33899"/>
    <lineage>
        <taxon>Bacteria</taxon>
        <taxon>Bacillati</taxon>
        <taxon>Actinomycetota</taxon>
        <taxon>Actinomycetes</taxon>
        <taxon>Kitasatosporales</taxon>
        <taxon>Streptomycetaceae</taxon>
        <taxon>Streptomyces</taxon>
    </lineage>
</organism>
<dbReference type="Pfam" id="PF03691">
    <property type="entry name" value="UPF0167"/>
    <property type="match status" value="1"/>
</dbReference>
<dbReference type="Proteomes" id="UP001631993">
    <property type="component" value="Unassembled WGS sequence"/>
</dbReference>
<reference evidence="2 3" key="1">
    <citation type="submission" date="2024-12" db="EMBL/GenBank/DDBJ databases">
        <title>Forecasting of Potato common scab and diversities of Pathogenic streptomyces spp. in china.</title>
        <authorList>
            <person name="Handique U."/>
            <person name="Wu J."/>
        </authorList>
    </citation>
    <scope>NUCLEOTIDE SEQUENCE [LARGE SCALE GENOMIC DNA]</scope>
    <source>
        <strain evidence="2 3">ZRIMU1585</strain>
    </source>
</reference>
<accession>A0ABW9INX3</accession>
<comment type="caution">
    <text evidence="2">The sequence shown here is derived from an EMBL/GenBank/DDBJ whole genome shotgun (WGS) entry which is preliminary data.</text>
</comment>
<sequence>MGSAIHVYGFRDGEVVQLDRASVREVLRPYAPYEVAEGEPVEWVRAADGSEADVDVGHGVVFGRPGPGVLDIIAELARRTGAAVLLLDGDRSVIVTSDSDRLHLPPDLRTNVFVIPPPALTGRAISLVVNPRPEQRRRPALPPFPYYADPVGTGAVVAADETCACCGHDQGWICTGAVHGEDVPAGRLCPYCVAFGTAAKRHGVYFNEVRAEGLSEAAVRAVRERTPAVDVLGDRPWPAHCGDGAVYAGNGAFRCRACAAEVAEDGTGSTGRSGDGRRG</sequence>
<proteinExistence type="inferred from homology"/>
<evidence type="ECO:0000313" key="3">
    <source>
        <dbReference type="Proteomes" id="UP001631993"/>
    </source>
</evidence>